<evidence type="ECO:0000313" key="2">
    <source>
        <dbReference type="Proteomes" id="UP000244890"/>
    </source>
</evidence>
<proteinExistence type="predicted"/>
<dbReference type="OrthoDB" id="5328011at2"/>
<dbReference type="EMBL" id="CP021886">
    <property type="protein sequence ID" value="AWI35054.1"/>
    <property type="molecule type" value="Genomic_DNA"/>
</dbReference>
<sequence length="116" mass="13751">MDFETFYQQVHIQSLEKNYIRFRGRKLLSYESYHLMNTEQKEQLYGSLVLVFTKISRFITFNEQNGIGIATQLGSYLQFDIKYYETLEDIGIQGEIKAICVLPYFDKCILLGYQTF</sequence>
<organism evidence="1 2">
    <name type="scientific">Helicobacter apodemus</name>
    <dbReference type="NCBI Taxonomy" id="135569"/>
    <lineage>
        <taxon>Bacteria</taxon>
        <taxon>Pseudomonadati</taxon>
        <taxon>Campylobacterota</taxon>
        <taxon>Epsilonproteobacteria</taxon>
        <taxon>Campylobacterales</taxon>
        <taxon>Helicobacteraceae</taxon>
        <taxon>Helicobacter</taxon>
    </lineage>
</organism>
<reference evidence="1 2" key="1">
    <citation type="submission" date="2017-06" db="EMBL/GenBank/DDBJ databases">
        <title>Complete genome of Helicobacter apodemus.</title>
        <authorList>
            <person name="Cho S."/>
        </authorList>
    </citation>
    <scope>NUCLEOTIDE SEQUENCE [LARGE SCALE GENOMIC DNA]</scope>
    <source>
        <strain evidence="2">SNUVETPUB-15-01</strain>
    </source>
</reference>
<evidence type="ECO:0000313" key="1">
    <source>
        <dbReference type="EMBL" id="AWI35054.1"/>
    </source>
</evidence>
<gene>
    <name evidence="1" type="ORF">CDV25_02195</name>
</gene>
<dbReference type="Proteomes" id="UP000244890">
    <property type="component" value="Chromosome"/>
</dbReference>
<name>A0A2U8FFV8_9HELI</name>
<dbReference type="AlphaFoldDB" id="A0A2U8FFV8"/>
<accession>A0A2U8FFV8</accession>
<protein>
    <submittedName>
        <fullName evidence="1">Uncharacterized protein</fullName>
    </submittedName>
</protein>
<dbReference type="KEGG" id="had:CDV25_02195"/>